<evidence type="ECO:0000256" key="1">
    <source>
        <dbReference type="ARBA" id="ARBA00004442"/>
    </source>
</evidence>
<accession>A0ABP7WJT7</accession>
<dbReference type="SUPFAM" id="SSF56954">
    <property type="entry name" value="Outer membrane efflux proteins (OEP)"/>
    <property type="match status" value="1"/>
</dbReference>
<keyword evidence="8" id="KW-0732">Signal</keyword>
<evidence type="ECO:0000256" key="3">
    <source>
        <dbReference type="ARBA" id="ARBA00022448"/>
    </source>
</evidence>
<evidence type="ECO:0000256" key="6">
    <source>
        <dbReference type="ARBA" id="ARBA00023136"/>
    </source>
</evidence>
<organism evidence="9 10">
    <name type="scientific">Mucilaginibacter panaciglaebae</name>
    <dbReference type="NCBI Taxonomy" id="502331"/>
    <lineage>
        <taxon>Bacteria</taxon>
        <taxon>Pseudomonadati</taxon>
        <taxon>Bacteroidota</taxon>
        <taxon>Sphingobacteriia</taxon>
        <taxon>Sphingobacteriales</taxon>
        <taxon>Sphingobacteriaceae</taxon>
        <taxon>Mucilaginibacter</taxon>
    </lineage>
</organism>
<feature type="signal peptide" evidence="8">
    <location>
        <begin position="1"/>
        <end position="22"/>
    </location>
</feature>
<protein>
    <submittedName>
        <fullName evidence="9">Efflux RND transporter outer membrane subunit OprB</fullName>
    </submittedName>
</protein>
<sequence length="445" mass="50518">MKKKYLLLIINCVFFNAASVFAQQPADTIPSVITLKQSILFALRNQPAVRQAAIDQQINERDIRIGLSGWLPQINSTGTYNHYFKGSPVASTTPGIVSPIDEFSSLGLQASQVIYNNDVLLASKTANYSRLYYQQNTMSTQINVVSDVSKAFYDVLLSQKQLNIVNEDITRLQRSLKDAYTRYQAGVVDKIDYKQATIALNNEIALRKQTSESINAKLAYLKQIMGVNPQEQIILSYDSTNYEKEAYIDTNQTVNYNNRIEYQLLQTEKNLRNLNVNYYRWGFLPSLSANGSYSLAYFNKHYGDLYSNAYPTGYVGLSLALPIFQGTRRLQNLAKSRLEVQRADLDIVNSQNTINTQFTQALASYKSNYTSWQTVKQNVDLAKDVYNVVSLQYREGVKTYLDVIVAQSDLRTAELNYYNSLFQLLSSKIDLKKSLGTLTVDQIQE</sequence>
<dbReference type="PANTHER" id="PTHR30026">
    <property type="entry name" value="OUTER MEMBRANE PROTEIN TOLC"/>
    <property type="match status" value="1"/>
</dbReference>
<feature type="chain" id="PRO_5046335999" evidence="8">
    <location>
        <begin position="23"/>
        <end position="445"/>
    </location>
</feature>
<dbReference type="InterPro" id="IPR003423">
    <property type="entry name" value="OMP_efflux"/>
</dbReference>
<proteinExistence type="inferred from homology"/>
<keyword evidence="5" id="KW-0812">Transmembrane</keyword>
<dbReference type="Pfam" id="PF02321">
    <property type="entry name" value="OEP"/>
    <property type="match status" value="2"/>
</dbReference>
<reference evidence="10" key="1">
    <citation type="journal article" date="2019" name="Int. J. Syst. Evol. Microbiol.">
        <title>The Global Catalogue of Microorganisms (GCM) 10K type strain sequencing project: providing services to taxonomists for standard genome sequencing and annotation.</title>
        <authorList>
            <consortium name="The Broad Institute Genomics Platform"/>
            <consortium name="The Broad Institute Genome Sequencing Center for Infectious Disease"/>
            <person name="Wu L."/>
            <person name="Ma J."/>
        </authorList>
    </citation>
    <scope>NUCLEOTIDE SEQUENCE [LARGE SCALE GENOMIC DNA]</scope>
    <source>
        <strain evidence="10">JCM 17085</strain>
    </source>
</reference>
<evidence type="ECO:0000313" key="10">
    <source>
        <dbReference type="Proteomes" id="UP001500841"/>
    </source>
</evidence>
<keyword evidence="10" id="KW-1185">Reference proteome</keyword>
<comment type="subcellular location">
    <subcellularLocation>
        <location evidence="1">Cell outer membrane</location>
    </subcellularLocation>
</comment>
<evidence type="ECO:0000256" key="5">
    <source>
        <dbReference type="ARBA" id="ARBA00022692"/>
    </source>
</evidence>
<evidence type="ECO:0000256" key="7">
    <source>
        <dbReference type="ARBA" id="ARBA00023237"/>
    </source>
</evidence>
<keyword evidence="7" id="KW-0998">Cell outer membrane</keyword>
<keyword evidence="4" id="KW-1134">Transmembrane beta strand</keyword>
<evidence type="ECO:0000256" key="4">
    <source>
        <dbReference type="ARBA" id="ARBA00022452"/>
    </source>
</evidence>
<evidence type="ECO:0000256" key="8">
    <source>
        <dbReference type="SAM" id="SignalP"/>
    </source>
</evidence>
<evidence type="ECO:0000313" key="9">
    <source>
        <dbReference type="EMBL" id="GAA4090446.1"/>
    </source>
</evidence>
<dbReference type="PANTHER" id="PTHR30026:SF20">
    <property type="entry name" value="OUTER MEMBRANE PROTEIN TOLC"/>
    <property type="match status" value="1"/>
</dbReference>
<gene>
    <name evidence="9" type="primary">oprB</name>
    <name evidence="9" type="ORF">GCM10022392_09980</name>
</gene>
<dbReference type="Gene3D" id="1.20.1600.10">
    <property type="entry name" value="Outer membrane efflux proteins (OEP)"/>
    <property type="match status" value="1"/>
</dbReference>
<dbReference type="RefSeq" id="WP_345101388.1">
    <property type="nucleotide sequence ID" value="NZ_BAABCV010000003.1"/>
</dbReference>
<dbReference type="Proteomes" id="UP001500841">
    <property type="component" value="Unassembled WGS sequence"/>
</dbReference>
<evidence type="ECO:0000256" key="2">
    <source>
        <dbReference type="ARBA" id="ARBA00007613"/>
    </source>
</evidence>
<keyword evidence="3" id="KW-0813">Transport</keyword>
<keyword evidence="6" id="KW-0472">Membrane</keyword>
<dbReference type="EMBL" id="BAABCV010000003">
    <property type="protein sequence ID" value="GAA4090446.1"/>
    <property type="molecule type" value="Genomic_DNA"/>
</dbReference>
<comment type="caution">
    <text evidence="9">The sequence shown here is derived from an EMBL/GenBank/DDBJ whole genome shotgun (WGS) entry which is preliminary data.</text>
</comment>
<comment type="similarity">
    <text evidence="2">Belongs to the outer membrane factor (OMF) (TC 1.B.17) family.</text>
</comment>
<dbReference type="InterPro" id="IPR051906">
    <property type="entry name" value="TolC-like"/>
</dbReference>
<name>A0ABP7WJT7_9SPHI</name>